<organism evidence="2 3">
    <name type="scientific">Dulcicalothrix desertica PCC 7102</name>
    <dbReference type="NCBI Taxonomy" id="232991"/>
    <lineage>
        <taxon>Bacteria</taxon>
        <taxon>Bacillati</taxon>
        <taxon>Cyanobacteriota</taxon>
        <taxon>Cyanophyceae</taxon>
        <taxon>Nostocales</taxon>
        <taxon>Calotrichaceae</taxon>
        <taxon>Dulcicalothrix</taxon>
    </lineage>
</organism>
<keyword evidence="3" id="KW-1185">Reference proteome</keyword>
<keyword evidence="1" id="KW-0175">Coiled coil</keyword>
<sequence>MGMFDVDGLHNQIKSKVLEIGFQKFDESIDKLSEQLHEITTSVFDTKVESASRVISQAISLYENLLQQHQKAHQETLEQRGTDKIWICQKQQELEQLNNQIEAMMQKYAV</sequence>
<reference evidence="2" key="1">
    <citation type="submission" date="2018-12" db="EMBL/GenBank/DDBJ databases">
        <authorList>
            <person name="Will S."/>
            <person name="Neumann-Schaal M."/>
            <person name="Henke P."/>
        </authorList>
    </citation>
    <scope>NUCLEOTIDE SEQUENCE</scope>
    <source>
        <strain evidence="2">PCC 7102</strain>
    </source>
</reference>
<protein>
    <submittedName>
        <fullName evidence="2">Uncharacterized protein</fullName>
    </submittedName>
</protein>
<dbReference type="AlphaFoldDB" id="A0A3S1CRT2"/>
<comment type="caution">
    <text evidence="2">The sequence shown here is derived from an EMBL/GenBank/DDBJ whole genome shotgun (WGS) entry which is preliminary data.</text>
</comment>
<evidence type="ECO:0000313" key="3">
    <source>
        <dbReference type="Proteomes" id="UP000271624"/>
    </source>
</evidence>
<proteinExistence type="predicted"/>
<dbReference type="Proteomes" id="UP000271624">
    <property type="component" value="Unassembled WGS sequence"/>
</dbReference>
<evidence type="ECO:0000256" key="1">
    <source>
        <dbReference type="SAM" id="Coils"/>
    </source>
</evidence>
<name>A0A3S1CRT2_9CYAN</name>
<dbReference type="EMBL" id="RSCL01000003">
    <property type="protein sequence ID" value="RUT08220.1"/>
    <property type="molecule type" value="Genomic_DNA"/>
</dbReference>
<feature type="coiled-coil region" evidence="1">
    <location>
        <begin position="59"/>
        <end position="107"/>
    </location>
</feature>
<gene>
    <name evidence="2" type="ORF">DSM106972_013880</name>
</gene>
<accession>A0A3S1CRT2</accession>
<evidence type="ECO:0000313" key="2">
    <source>
        <dbReference type="EMBL" id="RUT08220.1"/>
    </source>
</evidence>
<reference evidence="2" key="2">
    <citation type="journal article" date="2019" name="Genome Biol. Evol.">
        <title>Day and night: Metabolic profiles and evolutionary relationships of six axenic non-marine cyanobacteria.</title>
        <authorList>
            <person name="Will S.E."/>
            <person name="Henke P."/>
            <person name="Boedeker C."/>
            <person name="Huang S."/>
            <person name="Brinkmann H."/>
            <person name="Rohde M."/>
            <person name="Jarek M."/>
            <person name="Friedl T."/>
            <person name="Seufert S."/>
            <person name="Schumacher M."/>
            <person name="Overmann J."/>
            <person name="Neumann-Schaal M."/>
            <person name="Petersen J."/>
        </authorList>
    </citation>
    <scope>NUCLEOTIDE SEQUENCE [LARGE SCALE GENOMIC DNA]</scope>
    <source>
        <strain evidence="2">PCC 7102</strain>
    </source>
</reference>